<comment type="caution">
    <text evidence="2">The sequence shown here is derived from an EMBL/GenBank/DDBJ whole genome shotgun (WGS) entry which is preliminary data.</text>
</comment>
<dbReference type="AlphaFoldDB" id="A0A5D4SZ73"/>
<feature type="domain" description="KANL3/Tex30 alpha/beta hydrolase-like" evidence="1">
    <location>
        <begin position="31"/>
        <end position="205"/>
    </location>
</feature>
<dbReference type="STRING" id="79883.GCA_001636495_02334"/>
<evidence type="ECO:0000313" key="2">
    <source>
        <dbReference type="EMBL" id="TYS68269.1"/>
    </source>
</evidence>
<dbReference type="InterPro" id="IPR046879">
    <property type="entry name" value="KANL3/Tex30_Abhydrolase"/>
</dbReference>
<dbReference type="SUPFAM" id="SSF53474">
    <property type="entry name" value="alpha/beta-Hydrolases"/>
    <property type="match status" value="1"/>
</dbReference>
<accession>A0A5D4SZ73</accession>
<dbReference type="Proteomes" id="UP000322524">
    <property type="component" value="Unassembled WGS sequence"/>
</dbReference>
<sequence>MILENQKSEVKVFPTNFMKQKETSTKLAIILPGAGYTSQGPLLHYSSGHYFNKGYDVLQVNYRFSEEELNPFDADGFTANVLHTLEENLKHKDYDQCVMVGKSIGTIALSRLMEQAAYKHAHLIWLTPLLHKDDVYHAMLQNENNALCIIGDNDFCYREERFANLKSNPALRTLLIKNGDHSLENKEDVLGSIDILKDVIDSVIQFSK</sequence>
<dbReference type="RefSeq" id="WP_148988243.1">
    <property type="nucleotide sequence ID" value="NZ_VTEV01000004.1"/>
</dbReference>
<gene>
    <name evidence="2" type="ORF">FZC76_11045</name>
</gene>
<keyword evidence="2" id="KW-0378">Hydrolase</keyword>
<proteinExistence type="predicted"/>
<name>A0A5D4SZ73_9BACI</name>
<dbReference type="OrthoDB" id="1908495at2"/>
<reference evidence="2 3" key="1">
    <citation type="submission" date="2019-08" db="EMBL/GenBank/DDBJ databases">
        <title>Bacillus genomes from the desert of Cuatro Cienegas, Coahuila.</title>
        <authorList>
            <person name="Olmedo-Alvarez G."/>
        </authorList>
    </citation>
    <scope>NUCLEOTIDE SEQUENCE [LARGE SCALE GENOMIC DNA]</scope>
    <source>
        <strain evidence="2 3">CH28_1T</strain>
    </source>
</reference>
<dbReference type="InterPro" id="IPR029058">
    <property type="entry name" value="AB_hydrolase_fold"/>
</dbReference>
<evidence type="ECO:0000259" key="1">
    <source>
        <dbReference type="Pfam" id="PF20408"/>
    </source>
</evidence>
<dbReference type="Pfam" id="PF20408">
    <property type="entry name" value="Abhydrolase_11"/>
    <property type="match status" value="1"/>
</dbReference>
<organism evidence="2 3">
    <name type="scientific">Sutcliffiella horikoshii</name>
    <dbReference type="NCBI Taxonomy" id="79883"/>
    <lineage>
        <taxon>Bacteria</taxon>
        <taxon>Bacillati</taxon>
        <taxon>Bacillota</taxon>
        <taxon>Bacilli</taxon>
        <taxon>Bacillales</taxon>
        <taxon>Bacillaceae</taxon>
        <taxon>Sutcliffiella</taxon>
    </lineage>
</organism>
<dbReference type="EMBL" id="VTEV01000004">
    <property type="protein sequence ID" value="TYS68269.1"/>
    <property type="molecule type" value="Genomic_DNA"/>
</dbReference>
<dbReference type="Gene3D" id="3.40.50.1820">
    <property type="entry name" value="alpha/beta hydrolase"/>
    <property type="match status" value="1"/>
</dbReference>
<protein>
    <submittedName>
        <fullName evidence="2">Alpha/beta hydrolase</fullName>
    </submittedName>
</protein>
<dbReference type="GO" id="GO:0016787">
    <property type="term" value="F:hydrolase activity"/>
    <property type="evidence" value="ECO:0007669"/>
    <property type="project" value="UniProtKB-KW"/>
</dbReference>
<evidence type="ECO:0000313" key="3">
    <source>
        <dbReference type="Proteomes" id="UP000322524"/>
    </source>
</evidence>